<dbReference type="Proteomes" id="UP000299102">
    <property type="component" value="Unassembled WGS sequence"/>
</dbReference>
<dbReference type="AlphaFoldDB" id="A0A4C1TRT2"/>
<keyword evidence="2" id="KW-1185">Reference proteome</keyword>
<organism evidence="1 2">
    <name type="scientific">Eumeta variegata</name>
    <name type="common">Bagworm moth</name>
    <name type="synonym">Eumeta japonica</name>
    <dbReference type="NCBI Taxonomy" id="151549"/>
    <lineage>
        <taxon>Eukaryota</taxon>
        <taxon>Metazoa</taxon>
        <taxon>Ecdysozoa</taxon>
        <taxon>Arthropoda</taxon>
        <taxon>Hexapoda</taxon>
        <taxon>Insecta</taxon>
        <taxon>Pterygota</taxon>
        <taxon>Neoptera</taxon>
        <taxon>Endopterygota</taxon>
        <taxon>Lepidoptera</taxon>
        <taxon>Glossata</taxon>
        <taxon>Ditrysia</taxon>
        <taxon>Tineoidea</taxon>
        <taxon>Psychidae</taxon>
        <taxon>Oiketicinae</taxon>
        <taxon>Eumeta</taxon>
    </lineage>
</organism>
<gene>
    <name evidence="1" type="ORF">EVAR_19416_1</name>
</gene>
<comment type="caution">
    <text evidence="1">The sequence shown here is derived from an EMBL/GenBank/DDBJ whole genome shotgun (WGS) entry which is preliminary data.</text>
</comment>
<protein>
    <submittedName>
        <fullName evidence="1">Uncharacterized protein</fullName>
    </submittedName>
</protein>
<name>A0A4C1TRT2_EUMVA</name>
<dbReference type="EMBL" id="BGZK01000080">
    <property type="protein sequence ID" value="GBP16624.1"/>
    <property type="molecule type" value="Genomic_DNA"/>
</dbReference>
<sequence>MPLQYPSNDHGNRYCNTSYVTGRSIGRPSPFTATAARIRARRHPPSDEPRARADAEALARALASRRRKIYGHDGGFPLCLRGAVPPWTVVRWRPLCEEKILPSVNIHRLSDSVEVNRTGRRRLTSDERRAEINDGAGAVCRCKTRATPERGLRAMGDAKYKTTREDKFQYNTCRIRFTKAMTTSRIDSVTYSLS</sequence>
<proteinExistence type="predicted"/>
<evidence type="ECO:0000313" key="2">
    <source>
        <dbReference type="Proteomes" id="UP000299102"/>
    </source>
</evidence>
<reference evidence="1 2" key="1">
    <citation type="journal article" date="2019" name="Commun. Biol.">
        <title>The bagworm genome reveals a unique fibroin gene that provides high tensile strength.</title>
        <authorList>
            <person name="Kono N."/>
            <person name="Nakamura H."/>
            <person name="Ohtoshi R."/>
            <person name="Tomita M."/>
            <person name="Numata K."/>
            <person name="Arakawa K."/>
        </authorList>
    </citation>
    <scope>NUCLEOTIDE SEQUENCE [LARGE SCALE GENOMIC DNA]</scope>
</reference>
<evidence type="ECO:0000313" key="1">
    <source>
        <dbReference type="EMBL" id="GBP16624.1"/>
    </source>
</evidence>
<accession>A0A4C1TRT2</accession>